<gene>
    <name evidence="1" type="ORF">FHP88_15545</name>
</gene>
<accession>A0A557S0I7</accession>
<reference evidence="1 2" key="1">
    <citation type="submission" date="2019-07" db="EMBL/GenBank/DDBJ databases">
        <title>The pathways for chlorine oxyanion respiration interact through the shared metabolite chlorate.</title>
        <authorList>
            <person name="Barnum T.P."/>
            <person name="Cheng Y."/>
            <person name="Hill K.A."/>
            <person name="Lucas L.N."/>
            <person name="Carlson H.K."/>
            <person name="Coates J.D."/>
        </authorList>
    </citation>
    <scope>NUCLEOTIDE SEQUENCE [LARGE SCALE GENOMIC DNA]</scope>
    <source>
        <strain evidence="1 2">BK-1</strain>
    </source>
</reference>
<name>A0A557S0I7_9GAMM</name>
<dbReference type="AlphaFoldDB" id="A0A557S0I7"/>
<organism evidence="1 2">
    <name type="scientific">Sedimenticola selenatireducens</name>
    <dbReference type="NCBI Taxonomy" id="191960"/>
    <lineage>
        <taxon>Bacteria</taxon>
        <taxon>Pseudomonadati</taxon>
        <taxon>Pseudomonadota</taxon>
        <taxon>Gammaproteobacteria</taxon>
        <taxon>Chromatiales</taxon>
        <taxon>Sedimenticolaceae</taxon>
        <taxon>Sedimenticola</taxon>
    </lineage>
</organism>
<dbReference type="RefSeq" id="WP_186297753.1">
    <property type="nucleotide sequence ID" value="NZ_VMNH01000023.1"/>
</dbReference>
<sequence>MDTRARFNIHDLLNLLSHREAVQRAESELAGSNCSVEDWKNTLQETEREVLKVYEHSVQRAFDDIVFKTTGGIN</sequence>
<proteinExistence type="predicted"/>
<dbReference type="EMBL" id="VMNH01000023">
    <property type="protein sequence ID" value="TVO70867.1"/>
    <property type="molecule type" value="Genomic_DNA"/>
</dbReference>
<protein>
    <submittedName>
        <fullName evidence="1">Uncharacterized protein</fullName>
    </submittedName>
</protein>
<dbReference type="Proteomes" id="UP000316649">
    <property type="component" value="Unassembled WGS sequence"/>
</dbReference>
<keyword evidence="2" id="KW-1185">Reference proteome</keyword>
<evidence type="ECO:0000313" key="2">
    <source>
        <dbReference type="Proteomes" id="UP000316649"/>
    </source>
</evidence>
<comment type="caution">
    <text evidence="1">The sequence shown here is derived from an EMBL/GenBank/DDBJ whole genome shotgun (WGS) entry which is preliminary data.</text>
</comment>
<evidence type="ECO:0000313" key="1">
    <source>
        <dbReference type="EMBL" id="TVO70867.1"/>
    </source>
</evidence>